<dbReference type="SFLD" id="SFLDG00180">
    <property type="entry name" value="muconate_cycloisomerase"/>
    <property type="match status" value="1"/>
</dbReference>
<organism evidence="5">
    <name type="scientific">Streptomyces sp. FR1</name>
    <dbReference type="NCBI Taxonomy" id="349971"/>
    <lineage>
        <taxon>Bacteria</taxon>
        <taxon>Bacillati</taxon>
        <taxon>Actinomycetota</taxon>
        <taxon>Actinomycetes</taxon>
        <taxon>Kitasatosporales</taxon>
        <taxon>Streptomycetaceae</taxon>
        <taxon>Streptomyces</taxon>
    </lineage>
</organism>
<accession>V9Z5M0</accession>
<dbReference type="AlphaFoldDB" id="V9Z5M0"/>
<dbReference type="SUPFAM" id="SSF54826">
    <property type="entry name" value="Enolase N-terminal domain-like"/>
    <property type="match status" value="1"/>
</dbReference>
<name>V9Z5M0_9ACTN</name>
<dbReference type="SMART" id="SM00922">
    <property type="entry name" value="MR_MLE"/>
    <property type="match status" value="1"/>
</dbReference>
<dbReference type="InterPro" id="IPR013342">
    <property type="entry name" value="Mandelate_racemase_C"/>
</dbReference>
<evidence type="ECO:0000256" key="3">
    <source>
        <dbReference type="ARBA" id="ARBA00023235"/>
    </source>
</evidence>
<dbReference type="RefSeq" id="WP_024126073.1">
    <property type="nucleotide sequence ID" value="NC_023282.1"/>
</dbReference>
<feature type="domain" description="Mandelate racemase/muconate lactonizing enzyme C-terminal" evidence="4">
    <location>
        <begin position="133"/>
        <end position="229"/>
    </location>
</feature>
<reference evidence="5" key="1">
    <citation type="submission" date="2013-09" db="EMBL/GenBank/DDBJ databases">
        <title>Complete nucleotide sequence of Streptomyces linear plasmid pFRL2.</title>
        <authorList>
            <person name="Chen Z."/>
            <person name="Fang P."/>
            <person name="Qin Z."/>
        </authorList>
    </citation>
    <scope>NUCLEOTIDE SEQUENCE</scope>
    <source>
        <plasmid evidence="5">pFRL2</plasmid>
    </source>
</reference>
<dbReference type="SUPFAM" id="SSF51604">
    <property type="entry name" value="Enolase C-terminal domain-like"/>
    <property type="match status" value="1"/>
</dbReference>
<dbReference type="PANTHER" id="PTHR48073:SF2">
    <property type="entry name" value="O-SUCCINYLBENZOATE SYNTHASE"/>
    <property type="match status" value="1"/>
</dbReference>
<evidence type="ECO:0000256" key="2">
    <source>
        <dbReference type="ARBA" id="ARBA00022723"/>
    </source>
</evidence>
<keyword evidence="2" id="KW-0479">Metal-binding</keyword>
<dbReference type="InterPro" id="IPR013341">
    <property type="entry name" value="Mandelate_racemase_N_dom"/>
</dbReference>
<protein>
    <submittedName>
        <fullName evidence="5">Mandelate racemase/muconate lactonizing enzyme family protein</fullName>
    </submittedName>
</protein>
<dbReference type="Gene3D" id="3.20.20.120">
    <property type="entry name" value="Enolase-like C-terminal domain"/>
    <property type="match status" value="1"/>
</dbReference>
<dbReference type="InterPro" id="IPR036849">
    <property type="entry name" value="Enolase-like_C_sf"/>
</dbReference>
<dbReference type="Gene3D" id="3.30.390.10">
    <property type="entry name" value="Enolase-like, N-terminal domain"/>
    <property type="match status" value="1"/>
</dbReference>
<evidence type="ECO:0000313" key="5">
    <source>
        <dbReference type="EMBL" id="AHE38691.1"/>
    </source>
</evidence>
<dbReference type="PANTHER" id="PTHR48073">
    <property type="entry name" value="O-SUCCINYLBENZOATE SYNTHASE-RELATED"/>
    <property type="match status" value="1"/>
</dbReference>
<dbReference type="Pfam" id="PF13378">
    <property type="entry name" value="MR_MLE_C"/>
    <property type="match status" value="1"/>
</dbReference>
<keyword evidence="3" id="KW-0413">Isomerase</keyword>
<dbReference type="GO" id="GO:0016854">
    <property type="term" value="F:racemase and epimerase activity"/>
    <property type="evidence" value="ECO:0007669"/>
    <property type="project" value="UniProtKB-ARBA"/>
</dbReference>
<dbReference type="SFLD" id="SFLDS00001">
    <property type="entry name" value="Enolase"/>
    <property type="match status" value="1"/>
</dbReference>
<evidence type="ECO:0000259" key="4">
    <source>
        <dbReference type="SMART" id="SM00922"/>
    </source>
</evidence>
<dbReference type="GO" id="GO:0046872">
    <property type="term" value="F:metal ion binding"/>
    <property type="evidence" value="ECO:0007669"/>
    <property type="project" value="UniProtKB-KW"/>
</dbReference>
<sequence>MKTSVRSTFLALREDIPISRSVMRGRDAITVAVEHEGEHGYGETVTSRYMKLPKERILRLLEPVGPQLACYPDPETALEAWKPRDLPPAVAAGVESALLDLVGRRAGVSLHTLLGSPIAPAAATARTIGIVSPAQAADQAEEYALAGFSMLKVKVGAADPAEDRKRVAAVRKRVPHTRLLLDVNGGWTREQALHELGHYAEAGAEAVEQPTAPGSPSDLCWLAERSPLPVIADEDVESYEDALRLAGKVQGVNVKLAKCGGVRAALRISTALAGSGTHLMLGCLAGSTLSIAPAVHVVDRARWVDLDGHLLIDADPWTGIGGANGTVRVSGRPGLGISPAGCP</sequence>
<comment type="similarity">
    <text evidence="1">Belongs to the mandelate racemase/muconate lactonizing enzyme family.</text>
</comment>
<dbReference type="InterPro" id="IPR029065">
    <property type="entry name" value="Enolase_C-like"/>
</dbReference>
<gene>
    <name evidence="5" type="ORF">pFRL2_16</name>
</gene>
<dbReference type="Pfam" id="PF02746">
    <property type="entry name" value="MR_MLE_N"/>
    <property type="match status" value="1"/>
</dbReference>
<dbReference type="EMBL" id="KF602047">
    <property type="protein sequence ID" value="AHE38691.1"/>
    <property type="molecule type" value="Genomic_DNA"/>
</dbReference>
<dbReference type="InterPro" id="IPR029017">
    <property type="entry name" value="Enolase-like_N"/>
</dbReference>
<keyword evidence="5" id="KW-0614">Plasmid</keyword>
<evidence type="ECO:0000256" key="1">
    <source>
        <dbReference type="ARBA" id="ARBA00008031"/>
    </source>
</evidence>
<proteinExistence type="inferred from homology"/>
<geneLocation type="plasmid" evidence="5">
    <name>pFRL2</name>
</geneLocation>